<keyword evidence="2" id="KW-0812">Transmembrane</keyword>
<accession>R9PC35</accession>
<dbReference type="STRING" id="1305764.R9PC35"/>
<evidence type="ECO:0000256" key="6">
    <source>
        <dbReference type="ARBA" id="ARBA00022989"/>
    </source>
</evidence>
<feature type="compositionally biased region" description="Basic residues" evidence="11">
    <location>
        <begin position="93"/>
        <end position="105"/>
    </location>
</feature>
<dbReference type="AlphaFoldDB" id="R9PC35"/>
<evidence type="ECO:0000256" key="7">
    <source>
        <dbReference type="ARBA" id="ARBA00023128"/>
    </source>
</evidence>
<feature type="region of interest" description="Disordered" evidence="11">
    <location>
        <begin position="63"/>
        <end position="140"/>
    </location>
</feature>
<keyword evidence="7" id="KW-0496">Mitochondrion</keyword>
<keyword evidence="6" id="KW-1133">Transmembrane helix</keyword>
<dbReference type="Pfam" id="PF13432">
    <property type="entry name" value="TPR_16"/>
    <property type="match status" value="2"/>
</dbReference>
<dbReference type="GO" id="GO:0005741">
    <property type="term" value="C:mitochondrial outer membrane"/>
    <property type="evidence" value="ECO:0007669"/>
    <property type="project" value="UniProtKB-SubCell"/>
</dbReference>
<keyword evidence="5 10" id="KW-0802">TPR repeat</keyword>
<evidence type="ECO:0000256" key="11">
    <source>
        <dbReference type="SAM" id="MobiDB-lite"/>
    </source>
</evidence>
<evidence type="ECO:0000256" key="2">
    <source>
        <dbReference type="ARBA" id="ARBA00022692"/>
    </source>
</evidence>
<dbReference type="SUPFAM" id="SSF48452">
    <property type="entry name" value="TPR-like"/>
    <property type="match status" value="3"/>
</dbReference>
<feature type="repeat" description="TPR" evidence="10">
    <location>
        <begin position="446"/>
        <end position="479"/>
    </location>
</feature>
<dbReference type="InterPro" id="IPR019734">
    <property type="entry name" value="TPR_rpt"/>
</dbReference>
<evidence type="ECO:0000256" key="10">
    <source>
        <dbReference type="PROSITE-ProRule" id="PRU00339"/>
    </source>
</evidence>
<dbReference type="HOGENOM" id="CLU_017516_0_1_1"/>
<dbReference type="PROSITE" id="PS50005">
    <property type="entry name" value="TPR"/>
    <property type="match status" value="5"/>
</dbReference>
<dbReference type="PROSITE" id="PS50293">
    <property type="entry name" value="TPR_REGION"/>
    <property type="match status" value="1"/>
</dbReference>
<keyword evidence="8" id="KW-0472">Membrane</keyword>
<evidence type="ECO:0000256" key="1">
    <source>
        <dbReference type="ARBA" id="ARBA00004572"/>
    </source>
</evidence>
<sequence>MAPIPNAQQASQQAARAADRAQVTANNTANKLSKWVEENRTLVIALATGTLALGGYYFYSRSSSKAKAKGTVTDSDDEEKAGSSSGAAASAAGKKKKKKGTKKKTTGATPGTASGSSTTDSSSQRADGLPTDPSGPLLDEATDDQLAELPEAEILKLPQAKRESLSQHLKTLGNKAYSNRQFEKAIGHYTKAIAAHPMAVFYSNRAACYANLSKPQQVVDDCDEALKMDHVYVKALNRRAVAKEQLGNPKEGEEGIGEQKAELLFDSLADFTAVAILGQFKDQTATESVERVLRKLATGKAQDILKSREPKLPSPTFVTAYLEAFRAKPKPTLPESPSQGDETLLKAYGALDAKSYPHAFTLFNEAIEQGLSNQELEANAYNMRGTFKFVIGNAKEALADLERSTSLRPNYVQSWVKKASVHMELSDKDEAFKDFDKAIEADAQDPDIYYHRGQVNFILGEFDAAIKDYEKSTSLDDTFIFSQVQYAVAHYKNGNIGHSTAAFRKLLRNFDTSSEAYNYYGELLLDQQKFEEAMDKFDKAIEIESSKTGSTNVLPMINKALALFQWKQDIGAAEELCRKALDKDADCDVAVATLAQLSLQQGKIQDAIEYFERSAKIARTEPELINALTYENASRAQLKFIQEYPEQGAALGQMAGMM</sequence>
<keyword evidence="13" id="KW-1185">Reference proteome</keyword>
<dbReference type="GO" id="GO:0030943">
    <property type="term" value="F:mitochondrion targeting sequence binding"/>
    <property type="evidence" value="ECO:0007669"/>
    <property type="project" value="TreeGrafter"/>
</dbReference>
<dbReference type="OrthoDB" id="2942533at2759"/>
<dbReference type="SMART" id="SM00028">
    <property type="entry name" value="TPR"/>
    <property type="match status" value="8"/>
</dbReference>
<evidence type="ECO:0000313" key="12">
    <source>
        <dbReference type="EMBL" id="GAC98899.1"/>
    </source>
</evidence>
<dbReference type="RefSeq" id="XP_012192486.1">
    <property type="nucleotide sequence ID" value="XM_012337096.1"/>
</dbReference>
<feature type="repeat" description="TPR" evidence="10">
    <location>
        <begin position="166"/>
        <end position="199"/>
    </location>
</feature>
<feature type="repeat" description="TPR" evidence="10">
    <location>
        <begin position="412"/>
        <end position="445"/>
    </location>
</feature>
<keyword evidence="4" id="KW-1000">Mitochondrion outer membrane</keyword>
<dbReference type="GeneID" id="24111765"/>
<evidence type="ECO:0000313" key="13">
    <source>
        <dbReference type="Proteomes" id="UP000014071"/>
    </source>
</evidence>
<dbReference type="GO" id="GO:0030150">
    <property type="term" value="P:protein import into mitochondrial matrix"/>
    <property type="evidence" value="ECO:0007669"/>
    <property type="project" value="TreeGrafter"/>
</dbReference>
<dbReference type="Gene3D" id="1.25.40.10">
    <property type="entry name" value="Tetratricopeptide repeat domain"/>
    <property type="match status" value="2"/>
</dbReference>
<feature type="region of interest" description="Disordered" evidence="11">
    <location>
        <begin position="1"/>
        <end position="23"/>
    </location>
</feature>
<dbReference type="Pfam" id="PF14559">
    <property type="entry name" value="TPR_19"/>
    <property type="match status" value="1"/>
</dbReference>
<reference evidence="13" key="1">
    <citation type="journal article" date="2013" name="Genome Announc.">
        <title>Draft genome sequence of the basidiomycetous yeast-like fungus Pseudozyma hubeiensis SY62, which produces an abundant amount of the biosurfactant mannosylerythritol lipids.</title>
        <authorList>
            <person name="Konishi M."/>
            <person name="Hatada Y."/>
            <person name="Horiuchi J."/>
        </authorList>
    </citation>
    <scope>NUCLEOTIDE SEQUENCE [LARGE SCALE GENOMIC DNA]</scope>
    <source>
        <strain evidence="13">SY62</strain>
    </source>
</reference>
<feature type="compositionally biased region" description="Low complexity" evidence="11">
    <location>
        <begin position="82"/>
        <end position="92"/>
    </location>
</feature>
<dbReference type="EMBL" id="DF238821">
    <property type="protein sequence ID" value="GAC98899.1"/>
    <property type="molecule type" value="Genomic_DNA"/>
</dbReference>
<evidence type="ECO:0000256" key="3">
    <source>
        <dbReference type="ARBA" id="ARBA00022737"/>
    </source>
</evidence>
<keyword evidence="3" id="KW-0677">Repeat</keyword>
<dbReference type="eggNOG" id="KOG0547">
    <property type="taxonomic scope" value="Eukaryota"/>
</dbReference>
<feature type="compositionally biased region" description="Low complexity" evidence="11">
    <location>
        <begin position="106"/>
        <end position="123"/>
    </location>
</feature>
<dbReference type="GO" id="GO:0008320">
    <property type="term" value="F:protein transmembrane transporter activity"/>
    <property type="evidence" value="ECO:0007669"/>
    <property type="project" value="TreeGrafter"/>
</dbReference>
<comment type="similarity">
    <text evidence="9">Belongs to the Tom70 family.</text>
</comment>
<dbReference type="Proteomes" id="UP000014071">
    <property type="component" value="Unassembled WGS sequence"/>
</dbReference>
<evidence type="ECO:0000256" key="8">
    <source>
        <dbReference type="ARBA" id="ARBA00023136"/>
    </source>
</evidence>
<dbReference type="GO" id="GO:0045039">
    <property type="term" value="P:protein insertion into mitochondrial inner membrane"/>
    <property type="evidence" value="ECO:0007669"/>
    <property type="project" value="TreeGrafter"/>
</dbReference>
<feature type="compositionally biased region" description="Low complexity" evidence="11">
    <location>
        <begin position="7"/>
        <end position="22"/>
    </location>
</feature>
<feature type="repeat" description="TPR" evidence="10">
    <location>
        <begin position="378"/>
        <end position="411"/>
    </location>
</feature>
<name>R9PC35_PSEHS</name>
<proteinExistence type="inferred from homology"/>
<feature type="repeat" description="TPR" evidence="10">
    <location>
        <begin position="514"/>
        <end position="547"/>
    </location>
</feature>
<comment type="subcellular location">
    <subcellularLocation>
        <location evidence="1">Mitochondrion outer membrane</location>
        <topology evidence="1">Single-pass membrane protein</topology>
    </subcellularLocation>
</comment>
<dbReference type="PANTHER" id="PTHR46208:SF1">
    <property type="entry name" value="MITOCHONDRIAL IMPORT RECEPTOR SUBUNIT TOM70"/>
    <property type="match status" value="1"/>
</dbReference>
<protein>
    <submittedName>
        <fullName evidence="12">Uncharacterized protein</fullName>
    </submittedName>
</protein>
<evidence type="ECO:0000256" key="5">
    <source>
        <dbReference type="ARBA" id="ARBA00022803"/>
    </source>
</evidence>
<organism evidence="12 13">
    <name type="scientific">Pseudozyma hubeiensis (strain SY62)</name>
    <name type="common">Yeast</name>
    <dbReference type="NCBI Taxonomy" id="1305764"/>
    <lineage>
        <taxon>Eukaryota</taxon>
        <taxon>Fungi</taxon>
        <taxon>Dikarya</taxon>
        <taxon>Basidiomycota</taxon>
        <taxon>Ustilaginomycotina</taxon>
        <taxon>Ustilaginomycetes</taxon>
        <taxon>Ustilaginales</taxon>
        <taxon>Ustilaginaceae</taxon>
        <taxon>Pseudozyma</taxon>
    </lineage>
</organism>
<gene>
    <name evidence="12" type="ORF">PHSY_006494</name>
</gene>
<dbReference type="PANTHER" id="PTHR46208">
    <property type="entry name" value="MITOCHONDRIAL IMPORT RECEPTOR SUBUNIT TOM70"/>
    <property type="match status" value="1"/>
</dbReference>
<dbReference type="InterPro" id="IPR011990">
    <property type="entry name" value="TPR-like_helical_dom_sf"/>
</dbReference>
<evidence type="ECO:0000256" key="4">
    <source>
        <dbReference type="ARBA" id="ARBA00022787"/>
    </source>
</evidence>
<evidence type="ECO:0000256" key="9">
    <source>
        <dbReference type="ARBA" id="ARBA00038030"/>
    </source>
</evidence>